<evidence type="ECO:0000256" key="5">
    <source>
        <dbReference type="ARBA" id="ARBA00023136"/>
    </source>
</evidence>
<feature type="region of interest" description="Disordered" evidence="6">
    <location>
        <begin position="287"/>
        <end position="352"/>
    </location>
</feature>
<feature type="transmembrane region" description="Helical" evidence="7">
    <location>
        <begin position="96"/>
        <end position="116"/>
    </location>
</feature>
<keyword evidence="5 7" id="KW-0472">Membrane</keyword>
<accession>A0ABY9UYS7</accession>
<keyword evidence="4 7" id="KW-1133">Transmembrane helix</keyword>
<evidence type="ECO:0000256" key="1">
    <source>
        <dbReference type="ARBA" id="ARBA00004651"/>
    </source>
</evidence>
<feature type="transmembrane region" description="Helical" evidence="7">
    <location>
        <begin position="218"/>
        <end position="237"/>
    </location>
</feature>
<evidence type="ECO:0000256" key="7">
    <source>
        <dbReference type="SAM" id="Phobius"/>
    </source>
</evidence>
<evidence type="ECO:0000256" key="3">
    <source>
        <dbReference type="ARBA" id="ARBA00022692"/>
    </source>
</evidence>
<feature type="transmembrane region" description="Helical" evidence="7">
    <location>
        <begin position="249"/>
        <end position="267"/>
    </location>
</feature>
<feature type="transmembrane region" description="Helical" evidence="7">
    <location>
        <begin position="184"/>
        <end position="206"/>
    </location>
</feature>
<dbReference type="EMBL" id="CP117522">
    <property type="protein sequence ID" value="WNE97147.1"/>
    <property type="molecule type" value="Genomic_DNA"/>
</dbReference>
<reference evidence="8 9" key="1">
    <citation type="submission" date="2023-02" db="EMBL/GenBank/DDBJ databases">
        <title>Streptomyces sp. SCA4-21 with antifungal activity against Fusarium oxysporum f. sp. cubense, Streptomyces sp. SCA2-17 with antifungal activity against Fusarium oxysporum f. sp. cubense.</title>
        <authorList>
            <person name="Qi D."/>
        </authorList>
    </citation>
    <scope>NUCLEOTIDE SEQUENCE [LARGE SCALE GENOMIC DNA]</scope>
    <source>
        <strain evidence="8 9">SCA4-21</strain>
    </source>
</reference>
<dbReference type="PANTHER" id="PTHR30213">
    <property type="entry name" value="INNER MEMBRANE PROTEIN YHJD"/>
    <property type="match status" value="1"/>
</dbReference>
<protein>
    <submittedName>
        <fullName evidence="8">YihY/virulence factor BrkB family protein</fullName>
    </submittedName>
</protein>
<organism evidence="8 9">
    <name type="scientific">Streptomyces luomodiensis</name>
    <dbReference type="NCBI Taxonomy" id="3026192"/>
    <lineage>
        <taxon>Bacteria</taxon>
        <taxon>Bacillati</taxon>
        <taxon>Actinomycetota</taxon>
        <taxon>Actinomycetes</taxon>
        <taxon>Kitasatosporales</taxon>
        <taxon>Streptomycetaceae</taxon>
        <taxon>Streptomyces</taxon>
    </lineage>
</organism>
<feature type="compositionally biased region" description="Basic and acidic residues" evidence="6">
    <location>
        <begin position="287"/>
        <end position="318"/>
    </location>
</feature>
<evidence type="ECO:0000313" key="9">
    <source>
        <dbReference type="Proteomes" id="UP001305606"/>
    </source>
</evidence>
<feature type="transmembrane region" description="Helical" evidence="7">
    <location>
        <begin position="37"/>
        <end position="59"/>
    </location>
</feature>
<dbReference type="PANTHER" id="PTHR30213:SF1">
    <property type="entry name" value="INNER MEMBRANE PROTEIN YHJD"/>
    <property type="match status" value="1"/>
</dbReference>
<keyword evidence="3 7" id="KW-0812">Transmembrane</keyword>
<sequence length="352" mass="37228">MESLTRLPVVGPAVAWLMHTHAWRTYARLDRVHWTRLAAAITFTSFLAFFPLIAVGAAIGAATLTDAQMAQVQKKIAQQIPGISGQLDLGGLVQNAATIGVVAGALLLFTGISWVGSLRECLRAVWELEEDPGNPLMRKVKDAFVLVGLGGVALVSFAVSTLAATAVGRVVRLIGIPENGIGGWLLRIAAFAVAVGADFLLLCYVLTWLPGVEPPRRTVAVAALIGAIGFELLKLLLSSYLKGVAAKSMYGAFGVPIALLLWMNFTAKLTLYCAAWTAIPPAAQAEHEAEWAAEADKAQPDGKTQPEEDRPEKARPEEDRPEEAGPDEARPSGPTKVEGPRAGGREGPSAAA</sequence>
<proteinExistence type="predicted"/>
<gene>
    <name evidence="8" type="ORF">PS467_18330</name>
</gene>
<keyword evidence="9" id="KW-1185">Reference proteome</keyword>
<dbReference type="Pfam" id="PF03631">
    <property type="entry name" value="Virul_fac_BrkB"/>
    <property type="match status" value="1"/>
</dbReference>
<keyword evidence="2" id="KW-1003">Cell membrane</keyword>
<dbReference type="RefSeq" id="WP_311036190.1">
    <property type="nucleotide sequence ID" value="NZ_CP117522.1"/>
</dbReference>
<feature type="transmembrane region" description="Helical" evidence="7">
    <location>
        <begin position="143"/>
        <end position="164"/>
    </location>
</feature>
<dbReference type="InterPro" id="IPR017039">
    <property type="entry name" value="Virul_fac_BrkB"/>
</dbReference>
<comment type="subcellular location">
    <subcellularLocation>
        <location evidence="1">Cell membrane</location>
        <topology evidence="1">Multi-pass membrane protein</topology>
    </subcellularLocation>
</comment>
<evidence type="ECO:0000256" key="6">
    <source>
        <dbReference type="SAM" id="MobiDB-lite"/>
    </source>
</evidence>
<evidence type="ECO:0000256" key="4">
    <source>
        <dbReference type="ARBA" id="ARBA00022989"/>
    </source>
</evidence>
<evidence type="ECO:0000313" key="8">
    <source>
        <dbReference type="EMBL" id="WNE97147.1"/>
    </source>
</evidence>
<name>A0ABY9UYS7_9ACTN</name>
<dbReference type="Proteomes" id="UP001305606">
    <property type="component" value="Chromosome"/>
</dbReference>
<evidence type="ECO:0000256" key="2">
    <source>
        <dbReference type="ARBA" id="ARBA00022475"/>
    </source>
</evidence>